<organism evidence="1 2">
    <name type="scientific">Geobacter argillaceus</name>
    <dbReference type="NCBI Taxonomy" id="345631"/>
    <lineage>
        <taxon>Bacteria</taxon>
        <taxon>Pseudomonadati</taxon>
        <taxon>Thermodesulfobacteriota</taxon>
        <taxon>Desulfuromonadia</taxon>
        <taxon>Geobacterales</taxon>
        <taxon>Geobacteraceae</taxon>
        <taxon>Geobacter</taxon>
    </lineage>
</organism>
<accession>A0A562VK70</accession>
<dbReference type="Proteomes" id="UP000319449">
    <property type="component" value="Unassembled WGS sequence"/>
</dbReference>
<reference evidence="1 2" key="1">
    <citation type="submission" date="2019-07" db="EMBL/GenBank/DDBJ databases">
        <title>Genomic Encyclopedia of Archaeal and Bacterial Type Strains, Phase II (KMG-II): from individual species to whole genera.</title>
        <authorList>
            <person name="Goeker M."/>
        </authorList>
    </citation>
    <scope>NUCLEOTIDE SEQUENCE [LARGE SCALE GENOMIC DNA]</scope>
    <source>
        <strain evidence="1 2">ATCC BAA-1139</strain>
    </source>
</reference>
<proteinExistence type="predicted"/>
<protein>
    <submittedName>
        <fullName evidence="1">Uncharacterized protein</fullName>
    </submittedName>
</protein>
<keyword evidence="2" id="KW-1185">Reference proteome</keyword>
<comment type="caution">
    <text evidence="1">The sequence shown here is derived from an EMBL/GenBank/DDBJ whole genome shotgun (WGS) entry which is preliminary data.</text>
</comment>
<evidence type="ECO:0000313" key="2">
    <source>
        <dbReference type="Proteomes" id="UP000319449"/>
    </source>
</evidence>
<gene>
    <name evidence="1" type="ORF">JN12_02598</name>
</gene>
<dbReference type="EMBL" id="VLLN01000016">
    <property type="protein sequence ID" value="TWJ18376.1"/>
    <property type="molecule type" value="Genomic_DNA"/>
</dbReference>
<name>A0A562VK70_9BACT</name>
<dbReference type="AlphaFoldDB" id="A0A562VK70"/>
<evidence type="ECO:0000313" key="1">
    <source>
        <dbReference type="EMBL" id="TWJ18376.1"/>
    </source>
</evidence>
<sequence>MFKMFNHLTGVRNVTGSHHKVVALIASAATQQISSSIAAITDTTDPDSTMERLDAEAELLRQKLARFKTEA</sequence>